<dbReference type="CDD" id="cd16326">
    <property type="entry name" value="LolB"/>
    <property type="match status" value="1"/>
</dbReference>
<proteinExistence type="inferred from homology"/>
<evidence type="ECO:0000256" key="9">
    <source>
        <dbReference type="ARBA" id="ARBA00023139"/>
    </source>
</evidence>
<dbReference type="Proteomes" id="UP000186513">
    <property type="component" value="Unassembled WGS sequence"/>
</dbReference>
<comment type="subunit">
    <text evidence="3 13">Monomer.</text>
</comment>
<feature type="chain" id="PRO_5012137049" description="Outer-membrane lipoprotein LolB" evidence="14">
    <location>
        <begin position="28"/>
        <end position="184"/>
    </location>
</feature>
<dbReference type="EMBL" id="FPKR01000006">
    <property type="protein sequence ID" value="SFZ76089.1"/>
    <property type="molecule type" value="Genomic_DNA"/>
</dbReference>
<evidence type="ECO:0000256" key="11">
    <source>
        <dbReference type="ARBA" id="ARBA00023237"/>
    </source>
</evidence>
<sequence>MSMRIYGLGLLLSLGLASCATYQPAPAAPSSLPEQYSVSGRVAVNAAGKGYNARFSWSHDQRDDRVDISNPLGQIVARLEMRPDGAVFHDKDGKAHAAEDVETLSERELGWRLPADGLRYWLLGLADPARPARWEAEADARVLWQDGWRIQYPPASTGAPDKLFLRRADLEVRIALYDWQLSKP</sequence>
<keyword evidence="8 13" id="KW-0472">Membrane</keyword>
<dbReference type="PROSITE" id="PS51257">
    <property type="entry name" value="PROKAR_LIPOPROTEIN"/>
    <property type="match status" value="1"/>
</dbReference>
<keyword evidence="10 13" id="KW-0143">Chaperone</keyword>
<organism evidence="15 16">
    <name type="scientific">Chitinimonas taiwanensis DSM 18899</name>
    <dbReference type="NCBI Taxonomy" id="1121279"/>
    <lineage>
        <taxon>Bacteria</taxon>
        <taxon>Pseudomonadati</taxon>
        <taxon>Pseudomonadota</taxon>
        <taxon>Betaproteobacteria</taxon>
        <taxon>Neisseriales</taxon>
        <taxon>Chitinibacteraceae</taxon>
        <taxon>Chitinimonas</taxon>
    </lineage>
</organism>
<dbReference type="NCBIfam" id="TIGR00548">
    <property type="entry name" value="lolB"/>
    <property type="match status" value="1"/>
</dbReference>
<accession>A0A1K2HHX2</accession>
<evidence type="ECO:0000256" key="14">
    <source>
        <dbReference type="SAM" id="SignalP"/>
    </source>
</evidence>
<comment type="subcellular location">
    <subcellularLocation>
        <location evidence="1 13">Cell outer membrane</location>
        <topology evidence="1 13">Lipid-anchor</topology>
    </subcellularLocation>
</comment>
<dbReference type="HAMAP" id="MF_00233">
    <property type="entry name" value="LolB"/>
    <property type="match status" value="1"/>
</dbReference>
<dbReference type="InterPro" id="IPR004565">
    <property type="entry name" value="OM_lipoprot_LolB"/>
</dbReference>
<name>A0A1K2HHX2_9NEIS</name>
<evidence type="ECO:0000256" key="13">
    <source>
        <dbReference type="HAMAP-Rule" id="MF_00233"/>
    </source>
</evidence>
<evidence type="ECO:0000313" key="16">
    <source>
        <dbReference type="Proteomes" id="UP000186513"/>
    </source>
</evidence>
<evidence type="ECO:0000256" key="2">
    <source>
        <dbReference type="ARBA" id="ARBA00009696"/>
    </source>
</evidence>
<evidence type="ECO:0000256" key="4">
    <source>
        <dbReference type="ARBA" id="ARBA00016202"/>
    </source>
</evidence>
<evidence type="ECO:0000256" key="10">
    <source>
        <dbReference type="ARBA" id="ARBA00023186"/>
    </source>
</evidence>
<reference evidence="15 16" key="1">
    <citation type="submission" date="2016-11" db="EMBL/GenBank/DDBJ databases">
        <authorList>
            <person name="Jaros S."/>
            <person name="Januszkiewicz K."/>
            <person name="Wedrychowicz H."/>
        </authorList>
    </citation>
    <scope>NUCLEOTIDE SEQUENCE [LARGE SCALE GENOMIC DNA]</scope>
    <source>
        <strain evidence="15 16">DSM 18899</strain>
    </source>
</reference>
<evidence type="ECO:0000256" key="12">
    <source>
        <dbReference type="ARBA" id="ARBA00023288"/>
    </source>
</evidence>
<dbReference type="GO" id="GO:0044874">
    <property type="term" value="P:lipoprotein localization to outer membrane"/>
    <property type="evidence" value="ECO:0007669"/>
    <property type="project" value="UniProtKB-UniRule"/>
</dbReference>
<comment type="function">
    <text evidence="13">Plays a critical role in the incorporation of lipoproteins in the outer membrane after they are released by the LolA protein.</text>
</comment>
<evidence type="ECO:0000256" key="8">
    <source>
        <dbReference type="ARBA" id="ARBA00023136"/>
    </source>
</evidence>
<keyword evidence="5 13" id="KW-0813">Transport</keyword>
<dbReference type="InterPro" id="IPR029046">
    <property type="entry name" value="LolA/LolB/LppX"/>
</dbReference>
<dbReference type="STRING" id="1121279.SAMN02745887_01868"/>
<protein>
    <recommendedName>
        <fullName evidence="4 13">Outer-membrane lipoprotein LolB</fullName>
    </recommendedName>
</protein>
<dbReference type="GO" id="GO:0015031">
    <property type="term" value="P:protein transport"/>
    <property type="evidence" value="ECO:0007669"/>
    <property type="project" value="UniProtKB-KW"/>
</dbReference>
<keyword evidence="12 13" id="KW-0449">Lipoprotein</keyword>
<comment type="similarity">
    <text evidence="2 13">Belongs to the LolB family.</text>
</comment>
<dbReference type="RefSeq" id="WP_072428374.1">
    <property type="nucleotide sequence ID" value="NZ_FPKR01000006.1"/>
</dbReference>
<evidence type="ECO:0000256" key="3">
    <source>
        <dbReference type="ARBA" id="ARBA00011245"/>
    </source>
</evidence>
<dbReference type="AlphaFoldDB" id="A0A1K2HHX2"/>
<gene>
    <name evidence="13" type="primary">lolB</name>
    <name evidence="15" type="ORF">SAMN02745887_01868</name>
</gene>
<evidence type="ECO:0000256" key="6">
    <source>
        <dbReference type="ARBA" id="ARBA00022729"/>
    </source>
</evidence>
<dbReference type="GO" id="GO:0009279">
    <property type="term" value="C:cell outer membrane"/>
    <property type="evidence" value="ECO:0007669"/>
    <property type="project" value="UniProtKB-SubCell"/>
</dbReference>
<dbReference type="Gene3D" id="2.50.20.10">
    <property type="entry name" value="Lipoprotein localisation LolA/LolB/LppX"/>
    <property type="match status" value="1"/>
</dbReference>
<evidence type="ECO:0000313" key="15">
    <source>
        <dbReference type="EMBL" id="SFZ76089.1"/>
    </source>
</evidence>
<keyword evidence="9 13" id="KW-0564">Palmitate</keyword>
<evidence type="ECO:0000256" key="7">
    <source>
        <dbReference type="ARBA" id="ARBA00022927"/>
    </source>
</evidence>
<dbReference type="Pfam" id="PF03550">
    <property type="entry name" value="LolB"/>
    <property type="match status" value="1"/>
</dbReference>
<dbReference type="SUPFAM" id="SSF89392">
    <property type="entry name" value="Prokaryotic lipoproteins and lipoprotein localization factors"/>
    <property type="match status" value="1"/>
</dbReference>
<feature type="signal peptide" evidence="14">
    <location>
        <begin position="1"/>
        <end position="27"/>
    </location>
</feature>
<keyword evidence="11 13" id="KW-0998">Cell outer membrane</keyword>
<keyword evidence="6 13" id="KW-0732">Signal</keyword>
<keyword evidence="16" id="KW-1185">Reference proteome</keyword>
<dbReference type="OrthoDB" id="9797618at2"/>
<evidence type="ECO:0000256" key="5">
    <source>
        <dbReference type="ARBA" id="ARBA00022448"/>
    </source>
</evidence>
<evidence type="ECO:0000256" key="1">
    <source>
        <dbReference type="ARBA" id="ARBA00004459"/>
    </source>
</evidence>
<keyword evidence="7 13" id="KW-0653">Protein transport</keyword>